<evidence type="ECO:0000313" key="4">
    <source>
        <dbReference type="EnsemblMetazoa" id="HelroP188989"/>
    </source>
</evidence>
<dbReference type="eggNOG" id="KOG0779">
    <property type="taxonomic scope" value="Eukaryota"/>
</dbReference>
<organism evidence="4 5">
    <name type="scientific">Helobdella robusta</name>
    <name type="common">Californian leech</name>
    <dbReference type="NCBI Taxonomy" id="6412"/>
    <lineage>
        <taxon>Eukaryota</taxon>
        <taxon>Metazoa</taxon>
        <taxon>Spiralia</taxon>
        <taxon>Lophotrochozoa</taxon>
        <taxon>Annelida</taxon>
        <taxon>Clitellata</taxon>
        <taxon>Hirudinea</taxon>
        <taxon>Rhynchobdellida</taxon>
        <taxon>Glossiphoniidae</taxon>
        <taxon>Helobdella</taxon>
    </lineage>
</organism>
<evidence type="ECO:0000313" key="3">
    <source>
        <dbReference type="EMBL" id="ESN99065.1"/>
    </source>
</evidence>
<dbReference type="InterPro" id="IPR038765">
    <property type="entry name" value="Papain-like_cys_pep_sf"/>
</dbReference>
<dbReference type="RefSeq" id="XP_009022969.1">
    <property type="nucleotide sequence ID" value="XM_009024721.1"/>
</dbReference>
<dbReference type="GO" id="GO:0070139">
    <property type="term" value="F:SUMO-specific endopeptidase activity"/>
    <property type="evidence" value="ECO:0000318"/>
    <property type="project" value="GO_Central"/>
</dbReference>
<dbReference type="FunFam" id="1.10.418.20:FF:000004">
    <property type="entry name" value="sentrin-specific protease 7 isoform X1"/>
    <property type="match status" value="1"/>
</dbReference>
<dbReference type="CTD" id="20211090"/>
<evidence type="ECO:0000313" key="5">
    <source>
        <dbReference type="Proteomes" id="UP000015101"/>
    </source>
</evidence>
<dbReference type="GeneID" id="20211090"/>
<evidence type="ECO:0000256" key="1">
    <source>
        <dbReference type="ARBA" id="ARBA00022786"/>
    </source>
</evidence>
<feature type="region of interest" description="Disordered" evidence="2">
    <location>
        <begin position="587"/>
        <end position="609"/>
    </location>
</feature>
<reference evidence="4" key="3">
    <citation type="submission" date="2015-06" db="UniProtKB">
        <authorList>
            <consortium name="EnsemblMetazoa"/>
        </authorList>
    </citation>
    <scope>IDENTIFICATION</scope>
</reference>
<sequence length="891" mass="101602">MNKNSVGHMKCQPPSVTATAAAVEVVLNSSNTSEEDVQEVPTPLVEDHLKRRVNDATELKNENAPEKLKEKHLVEVRKERHYHDDGEGNLLFQKSSSLKVETSICVGNYSQNQNDLKIIENDKRIHSDSNSLLDIELKTITTSSSNKKRKLNEDKHKVCLVESCSYFGKPNPLISLDKVDSTNDNSEKNDKINDEINDKNGKGSGMEEDEDAFSKPSASKRIKLDGDDDLLSIQRINDFNKIDEKQVDDVNINNLTVTDDNASSSKHNVKGDIQHPILNSASLCELITDGEVGVISVTGNKKCNKKYESNSDIVQISSSDDEDDEEEDDDEDDDGEDEEEDDDDEGDDDEEIVANDEEDVLCSYSPKTSLLPALALPITSTTSTLMTTKHVHVSGSCHECYMIEMKIVDLKINAIKTGTTQCIFSESCLLLKNSLRNLLGDAAPTVTPIHASCLESSNWTPLYGGSLIHMTLNLTGCHGNMVEFFGISRQLFDRYIAGKFPATTLQLYFEEHSMRPTLQQDFEKFFRSSYYVYNNFGNNAYDVLYPPAEYNNMNNSVSHVNTMYQQQQMSQYNSLINDAFVSRQDVSQQSKETLKHDDPYDKNVTKPQKAQRLKAKSLSLFHFEIHRSDKTAGNKFTFYRPPKWPYLKKVKNFTPISSSSNDKEKIKQVCCDDLNARMSFSERQIHDNGSVKNSKEIWNSHYQHSQNSNQNSNNENSYFSQQQLQQYQHDNHFSLNNYSSSFNNYPTNLLNQANYNFQQMHLNNSNNNNLMYPHLNLAAQNFFQQQQLFGQWQNNVDFKLQQQHHQQQQQHFYHSKSPTYVQSGFTGNIVKLFTYRPANSKGGINITNEDLYCLNDGEYLNDVIIDFYLKFVPALLFNDSFHFITTKILLK</sequence>
<feature type="compositionally biased region" description="Basic and acidic residues" evidence="2">
    <location>
        <begin position="592"/>
        <end position="604"/>
    </location>
</feature>
<dbReference type="PANTHER" id="PTHR46896">
    <property type="entry name" value="SENTRIN-SPECIFIC PROTEASE"/>
    <property type="match status" value="1"/>
</dbReference>
<accession>T1FQJ3</accession>
<dbReference type="EMBL" id="AMQM01001108">
    <property type="status" value="NOT_ANNOTATED_CDS"/>
    <property type="molecule type" value="Genomic_DNA"/>
</dbReference>
<gene>
    <name evidence="4" type="primary">20211090</name>
    <name evidence="3" type="ORF">HELRODRAFT_188989</name>
</gene>
<feature type="region of interest" description="Disordered" evidence="2">
    <location>
        <begin position="29"/>
        <end position="48"/>
    </location>
</feature>
<dbReference type="Proteomes" id="UP000015101">
    <property type="component" value="Unassembled WGS sequence"/>
</dbReference>
<dbReference type="GO" id="GO:0005634">
    <property type="term" value="C:nucleus"/>
    <property type="evidence" value="ECO:0000318"/>
    <property type="project" value="GO_Central"/>
</dbReference>
<dbReference type="InterPro" id="IPR051947">
    <property type="entry name" value="Sentrin-specific_protease"/>
</dbReference>
<dbReference type="KEGG" id="hro:HELRODRAFT_188989"/>
<dbReference type="SUPFAM" id="SSF54001">
    <property type="entry name" value="Cysteine proteinases"/>
    <property type="match status" value="1"/>
</dbReference>
<feature type="region of interest" description="Disordered" evidence="2">
    <location>
        <begin position="311"/>
        <end position="349"/>
    </location>
</feature>
<reference evidence="5" key="1">
    <citation type="submission" date="2012-12" db="EMBL/GenBank/DDBJ databases">
        <authorList>
            <person name="Hellsten U."/>
            <person name="Grimwood J."/>
            <person name="Chapman J.A."/>
            <person name="Shapiro H."/>
            <person name="Aerts A."/>
            <person name="Otillar R.P."/>
            <person name="Terry A.Y."/>
            <person name="Boore J.L."/>
            <person name="Simakov O."/>
            <person name="Marletaz F."/>
            <person name="Cho S.-J."/>
            <person name="Edsinger-Gonzales E."/>
            <person name="Havlak P."/>
            <person name="Kuo D.-H."/>
            <person name="Larsson T."/>
            <person name="Lv J."/>
            <person name="Arendt D."/>
            <person name="Savage R."/>
            <person name="Osoegawa K."/>
            <person name="de Jong P."/>
            <person name="Lindberg D.R."/>
            <person name="Seaver E.C."/>
            <person name="Weisblat D.A."/>
            <person name="Putnam N.H."/>
            <person name="Grigoriev I.V."/>
            <person name="Rokhsar D.S."/>
        </authorList>
    </citation>
    <scope>NUCLEOTIDE SEQUENCE</scope>
</reference>
<evidence type="ECO:0000256" key="2">
    <source>
        <dbReference type="SAM" id="MobiDB-lite"/>
    </source>
</evidence>
<dbReference type="Gene3D" id="1.10.418.20">
    <property type="match status" value="1"/>
</dbReference>
<feature type="compositionally biased region" description="Acidic residues" evidence="2">
    <location>
        <begin position="319"/>
        <end position="349"/>
    </location>
</feature>
<name>T1FQJ3_HELRO</name>
<proteinExistence type="predicted"/>
<feature type="compositionally biased region" description="Basic and acidic residues" evidence="2">
    <location>
        <begin position="177"/>
        <end position="201"/>
    </location>
</feature>
<dbReference type="PANTHER" id="PTHR46896:SF3">
    <property type="entry name" value="FI06413P-RELATED"/>
    <property type="match status" value="1"/>
</dbReference>
<keyword evidence="1" id="KW-0833">Ubl conjugation pathway</keyword>
<dbReference type="EMBL" id="KB097143">
    <property type="protein sequence ID" value="ESN99065.1"/>
    <property type="molecule type" value="Genomic_DNA"/>
</dbReference>
<dbReference type="EnsemblMetazoa" id="HelroT188989">
    <property type="protein sequence ID" value="HelroP188989"/>
    <property type="gene ID" value="HelroG188989"/>
</dbReference>
<dbReference type="AlphaFoldDB" id="T1FQJ3"/>
<feature type="region of interest" description="Disordered" evidence="2">
    <location>
        <begin position="177"/>
        <end position="218"/>
    </location>
</feature>
<dbReference type="GO" id="GO:0005737">
    <property type="term" value="C:cytoplasm"/>
    <property type="evidence" value="ECO:0000318"/>
    <property type="project" value="GO_Central"/>
</dbReference>
<protein>
    <submittedName>
        <fullName evidence="3 4">Uncharacterized protein</fullName>
    </submittedName>
</protein>
<dbReference type="GO" id="GO:0016926">
    <property type="term" value="P:protein desumoylation"/>
    <property type="evidence" value="ECO:0000318"/>
    <property type="project" value="GO_Central"/>
</dbReference>
<dbReference type="InParanoid" id="T1FQJ3"/>
<dbReference type="OrthoDB" id="442460at2759"/>
<dbReference type="STRING" id="6412.T1FQJ3"/>
<dbReference type="HOGENOM" id="CLU_324218_0_0_1"/>
<reference evidence="3 5" key="2">
    <citation type="journal article" date="2013" name="Nature">
        <title>Insights into bilaterian evolution from three spiralian genomes.</title>
        <authorList>
            <person name="Simakov O."/>
            <person name="Marletaz F."/>
            <person name="Cho S.J."/>
            <person name="Edsinger-Gonzales E."/>
            <person name="Havlak P."/>
            <person name="Hellsten U."/>
            <person name="Kuo D.H."/>
            <person name="Larsson T."/>
            <person name="Lv J."/>
            <person name="Arendt D."/>
            <person name="Savage R."/>
            <person name="Osoegawa K."/>
            <person name="de Jong P."/>
            <person name="Grimwood J."/>
            <person name="Chapman J.A."/>
            <person name="Shapiro H."/>
            <person name="Aerts A."/>
            <person name="Otillar R.P."/>
            <person name="Terry A.Y."/>
            <person name="Boore J.L."/>
            <person name="Grigoriev I.V."/>
            <person name="Lindberg D.R."/>
            <person name="Seaver E.C."/>
            <person name="Weisblat D.A."/>
            <person name="Putnam N.H."/>
            <person name="Rokhsar D.S."/>
        </authorList>
    </citation>
    <scope>NUCLEOTIDE SEQUENCE</scope>
</reference>
<keyword evidence="5" id="KW-1185">Reference proteome</keyword>